<dbReference type="AlphaFoldDB" id="A0AAV6J8L0"/>
<accession>A0AAV6J8L0</accession>
<evidence type="ECO:0000313" key="2">
    <source>
        <dbReference type="EMBL" id="KAG5537462.1"/>
    </source>
</evidence>
<sequence>MEQRRPRTPSPLRLEFAFLPPSDKSTISAELPPSPLRREFAFLDGRIEKLACTPPFLETEYEIFEANEEVSMTGLIATKRGIFELVPDDQSDRKGGGDDGLWNAQDDGLRPIDGGGDRLTQRCHSLWPFSDLVFLPVDPSVALVCLVGGYWFGALSQSTMLAANGGGLWLVWASNSGANWAMMVAGSVGYIDRRPWGGCGVWCSSEGRH</sequence>
<dbReference type="Proteomes" id="UP000823749">
    <property type="component" value="Chromosome 8"/>
</dbReference>
<name>A0AAV6J8L0_9ERIC</name>
<keyword evidence="3" id="KW-1185">Reference proteome</keyword>
<evidence type="ECO:0000256" key="1">
    <source>
        <dbReference type="SAM" id="MobiDB-lite"/>
    </source>
</evidence>
<dbReference type="EMBL" id="JACTNZ010000008">
    <property type="protein sequence ID" value="KAG5537462.1"/>
    <property type="molecule type" value="Genomic_DNA"/>
</dbReference>
<reference evidence="2" key="1">
    <citation type="submission" date="2020-08" db="EMBL/GenBank/DDBJ databases">
        <title>Plant Genome Project.</title>
        <authorList>
            <person name="Zhang R.-G."/>
        </authorList>
    </citation>
    <scope>NUCLEOTIDE SEQUENCE</scope>
    <source>
        <strain evidence="2">WSP0</strain>
        <tissue evidence="2">Leaf</tissue>
    </source>
</reference>
<protein>
    <submittedName>
        <fullName evidence="2">Uncharacterized protein</fullName>
    </submittedName>
</protein>
<proteinExistence type="predicted"/>
<feature type="region of interest" description="Disordered" evidence="1">
    <location>
        <begin position="87"/>
        <end position="109"/>
    </location>
</feature>
<comment type="caution">
    <text evidence="2">The sequence shown here is derived from an EMBL/GenBank/DDBJ whole genome shotgun (WGS) entry which is preliminary data.</text>
</comment>
<evidence type="ECO:0000313" key="3">
    <source>
        <dbReference type="Proteomes" id="UP000823749"/>
    </source>
</evidence>
<gene>
    <name evidence="2" type="ORF">RHGRI_024780</name>
</gene>
<organism evidence="2 3">
    <name type="scientific">Rhododendron griersonianum</name>
    <dbReference type="NCBI Taxonomy" id="479676"/>
    <lineage>
        <taxon>Eukaryota</taxon>
        <taxon>Viridiplantae</taxon>
        <taxon>Streptophyta</taxon>
        <taxon>Embryophyta</taxon>
        <taxon>Tracheophyta</taxon>
        <taxon>Spermatophyta</taxon>
        <taxon>Magnoliopsida</taxon>
        <taxon>eudicotyledons</taxon>
        <taxon>Gunneridae</taxon>
        <taxon>Pentapetalae</taxon>
        <taxon>asterids</taxon>
        <taxon>Ericales</taxon>
        <taxon>Ericaceae</taxon>
        <taxon>Ericoideae</taxon>
        <taxon>Rhodoreae</taxon>
        <taxon>Rhododendron</taxon>
    </lineage>
</organism>